<name>A0A923LK18_9FIRM</name>
<dbReference type="EMBL" id="JACOPF010000002">
    <property type="protein sequence ID" value="MBC5689502.1"/>
    <property type="molecule type" value="Genomic_DNA"/>
</dbReference>
<organism evidence="1 2">
    <name type="scientific">Mediterraneibacter hominis</name>
    <dbReference type="NCBI Taxonomy" id="2763054"/>
    <lineage>
        <taxon>Bacteria</taxon>
        <taxon>Bacillati</taxon>
        <taxon>Bacillota</taxon>
        <taxon>Clostridia</taxon>
        <taxon>Lachnospirales</taxon>
        <taxon>Lachnospiraceae</taxon>
        <taxon>Mediterraneibacter</taxon>
    </lineage>
</organism>
<gene>
    <name evidence="1" type="ORF">H8S37_11285</name>
</gene>
<dbReference type="Pfam" id="PF12668">
    <property type="entry name" value="DUF3791"/>
    <property type="match status" value="1"/>
</dbReference>
<dbReference type="RefSeq" id="WP_186876170.1">
    <property type="nucleotide sequence ID" value="NZ_JACOPF010000002.1"/>
</dbReference>
<protein>
    <submittedName>
        <fullName evidence="1">DUF3791 domain-containing protein</fullName>
    </submittedName>
</protein>
<dbReference type="Proteomes" id="UP000652477">
    <property type="component" value="Unassembled WGS sequence"/>
</dbReference>
<sequence>MSEQKKKINFTVACVNEFAQKYNLGVQEAFRYLFQFKGIAFIKENYDIEHTLDFETVLEDLGTLCRKNGGML</sequence>
<comment type="caution">
    <text evidence="1">The sequence shown here is derived from an EMBL/GenBank/DDBJ whole genome shotgun (WGS) entry which is preliminary data.</text>
</comment>
<dbReference type="InterPro" id="IPR024269">
    <property type="entry name" value="DUF3791"/>
</dbReference>
<evidence type="ECO:0000313" key="2">
    <source>
        <dbReference type="Proteomes" id="UP000652477"/>
    </source>
</evidence>
<reference evidence="1" key="1">
    <citation type="submission" date="2020-08" db="EMBL/GenBank/DDBJ databases">
        <title>Genome public.</title>
        <authorList>
            <person name="Liu C."/>
            <person name="Sun Q."/>
        </authorList>
    </citation>
    <scope>NUCLEOTIDE SEQUENCE</scope>
    <source>
        <strain evidence="1">NSJ-55</strain>
    </source>
</reference>
<keyword evidence="2" id="KW-1185">Reference proteome</keyword>
<accession>A0A923LK18</accession>
<proteinExistence type="predicted"/>
<evidence type="ECO:0000313" key="1">
    <source>
        <dbReference type="EMBL" id="MBC5689502.1"/>
    </source>
</evidence>
<dbReference type="AlphaFoldDB" id="A0A923LK18"/>